<feature type="transmembrane region" description="Helical" evidence="7">
    <location>
        <begin position="192"/>
        <end position="210"/>
    </location>
</feature>
<comment type="subcellular location">
    <subcellularLocation>
        <location evidence="1">Membrane</location>
        <topology evidence="1">Multi-pass membrane protein</topology>
    </subcellularLocation>
</comment>
<feature type="transmembrane region" description="Helical" evidence="7">
    <location>
        <begin position="20"/>
        <end position="41"/>
    </location>
</feature>
<accession>A0A6V7P7R5</accession>
<evidence type="ECO:0008006" key="9">
    <source>
        <dbReference type="Google" id="ProtNLM"/>
    </source>
</evidence>
<evidence type="ECO:0000256" key="4">
    <source>
        <dbReference type="ARBA" id="ARBA00022989"/>
    </source>
</evidence>
<evidence type="ECO:0000256" key="7">
    <source>
        <dbReference type="SAM" id="Phobius"/>
    </source>
</evidence>
<reference evidence="8" key="1">
    <citation type="submission" date="2020-07" db="EMBL/GenBank/DDBJ databases">
        <authorList>
            <person name="Lin J."/>
        </authorList>
    </citation>
    <scope>NUCLEOTIDE SEQUENCE</scope>
</reference>
<dbReference type="GO" id="GO:0016020">
    <property type="term" value="C:membrane"/>
    <property type="evidence" value="ECO:0007669"/>
    <property type="project" value="UniProtKB-SubCell"/>
</dbReference>
<dbReference type="GO" id="GO:0022857">
    <property type="term" value="F:transmembrane transporter activity"/>
    <property type="evidence" value="ECO:0007669"/>
    <property type="project" value="InterPro"/>
</dbReference>
<evidence type="ECO:0000256" key="3">
    <source>
        <dbReference type="ARBA" id="ARBA00022692"/>
    </source>
</evidence>
<evidence type="ECO:0000313" key="8">
    <source>
        <dbReference type="EMBL" id="CAD1826706.1"/>
    </source>
</evidence>
<dbReference type="PANTHER" id="PTHR11654">
    <property type="entry name" value="OLIGOPEPTIDE TRANSPORTER-RELATED"/>
    <property type="match status" value="1"/>
</dbReference>
<sequence length="287" mass="31108">MGMSMLVAVTVIVYVQDNIGWGWGLGIPTAAMAVSAASFAAGYRMYRRLEPAGSPFTRLAQVVVAAVRKRKTAVDDPRILYENDEMDKAISLSGKLVHTKQLSFFDKAAIVTKSDGVKEGSSATAASRTPNPWRLSTVHRVEELKSVIRMGPIWVAGILVITAAAQQGTFALQQARTMDRRLSPSSTFQIPPGSMSVFTMLAMLVTISLYDRALIPLARRFTGLDRGLSFLQRMGIGFAISIAATLSPDSSKSAASTLQPRRASSTYRPPHYQYQSSGSCHSTLSLE</sequence>
<evidence type="ECO:0000256" key="5">
    <source>
        <dbReference type="ARBA" id="ARBA00023136"/>
    </source>
</evidence>
<dbReference type="Gene3D" id="1.20.1250.20">
    <property type="entry name" value="MFS general substrate transporter like domains"/>
    <property type="match status" value="1"/>
</dbReference>
<evidence type="ECO:0000256" key="2">
    <source>
        <dbReference type="ARBA" id="ARBA00005982"/>
    </source>
</evidence>
<protein>
    <recommendedName>
        <fullName evidence="9">Protein NRT1/ PTR FAMILY 3.1</fullName>
    </recommendedName>
</protein>
<keyword evidence="4 7" id="KW-1133">Transmembrane helix</keyword>
<keyword evidence="5 7" id="KW-0472">Membrane</keyword>
<organism evidence="8">
    <name type="scientific">Ananas comosus var. bracteatus</name>
    <name type="common">red pineapple</name>
    <dbReference type="NCBI Taxonomy" id="296719"/>
    <lineage>
        <taxon>Eukaryota</taxon>
        <taxon>Viridiplantae</taxon>
        <taxon>Streptophyta</taxon>
        <taxon>Embryophyta</taxon>
        <taxon>Tracheophyta</taxon>
        <taxon>Spermatophyta</taxon>
        <taxon>Magnoliopsida</taxon>
        <taxon>Liliopsida</taxon>
        <taxon>Poales</taxon>
        <taxon>Bromeliaceae</taxon>
        <taxon>Bromelioideae</taxon>
        <taxon>Ananas</taxon>
    </lineage>
</organism>
<gene>
    <name evidence="8" type="ORF">CB5_LOCUS9917</name>
</gene>
<dbReference type="Pfam" id="PF00854">
    <property type="entry name" value="PTR2"/>
    <property type="match status" value="1"/>
</dbReference>
<evidence type="ECO:0000256" key="6">
    <source>
        <dbReference type="SAM" id="MobiDB-lite"/>
    </source>
</evidence>
<comment type="similarity">
    <text evidence="2">Belongs to the major facilitator superfamily. Proton-dependent oligopeptide transporter (POT/PTR) (TC 2.A.17) family.</text>
</comment>
<evidence type="ECO:0000256" key="1">
    <source>
        <dbReference type="ARBA" id="ARBA00004141"/>
    </source>
</evidence>
<keyword evidence="3 7" id="KW-0812">Transmembrane</keyword>
<dbReference type="InterPro" id="IPR000109">
    <property type="entry name" value="POT_fam"/>
</dbReference>
<dbReference type="EMBL" id="LR862146">
    <property type="protein sequence ID" value="CAD1826706.1"/>
    <property type="molecule type" value="Genomic_DNA"/>
</dbReference>
<feature type="transmembrane region" description="Helical" evidence="7">
    <location>
        <begin position="153"/>
        <end position="172"/>
    </location>
</feature>
<dbReference type="AlphaFoldDB" id="A0A6V7P7R5"/>
<dbReference type="InterPro" id="IPR036259">
    <property type="entry name" value="MFS_trans_sf"/>
</dbReference>
<name>A0A6V7P7R5_ANACO</name>
<feature type="region of interest" description="Disordered" evidence="6">
    <location>
        <begin position="250"/>
        <end position="287"/>
    </location>
</feature>
<proteinExistence type="inferred from homology"/>